<organism evidence="3">
    <name type="scientific">Leptolyngbya sp. NK1-12</name>
    <dbReference type="NCBI Taxonomy" id="2547451"/>
    <lineage>
        <taxon>Bacteria</taxon>
        <taxon>Bacillati</taxon>
        <taxon>Cyanobacteriota</taxon>
        <taxon>Cyanophyceae</taxon>
        <taxon>Leptolyngbyales</taxon>
        <taxon>Leptolyngbyaceae</taxon>
        <taxon>Leptolyngbya group</taxon>
        <taxon>Leptolyngbya</taxon>
    </lineage>
</organism>
<keyword evidence="2" id="KW-1277">Toxin-antitoxin system</keyword>
<proteinExistence type="inferred from homology"/>
<dbReference type="EMBL" id="CP053586">
    <property type="protein sequence ID" value="WNZ23506.1"/>
    <property type="molecule type" value="Genomic_DNA"/>
</dbReference>
<accession>A0AA97AI65</accession>
<dbReference type="PANTHER" id="PTHR33988">
    <property type="entry name" value="ENDORIBONUCLEASE MAZF-RELATED"/>
    <property type="match status" value="1"/>
</dbReference>
<dbReference type="InterPro" id="IPR011067">
    <property type="entry name" value="Plasmid_toxin/cell-grow_inhib"/>
</dbReference>
<dbReference type="GO" id="GO:0004521">
    <property type="term" value="F:RNA endonuclease activity"/>
    <property type="evidence" value="ECO:0007669"/>
    <property type="project" value="TreeGrafter"/>
</dbReference>
<dbReference type="RefSeq" id="WP_316435193.1">
    <property type="nucleotide sequence ID" value="NZ_CP053586.1"/>
</dbReference>
<sequence>MSRGDVLLVRLPDSDQREEKGYRPAIAVQTDVASPMLIVVPVTSALGALRFPFTVQIEPSEQNGLTLPSVAMVFQMRAIDRKRIIRKIGELEMQYLMQVDAEIWRMLKPPGNDGELC</sequence>
<evidence type="ECO:0000313" key="3">
    <source>
        <dbReference type="EMBL" id="WNZ23506.1"/>
    </source>
</evidence>
<name>A0AA97AI65_9CYAN</name>
<dbReference type="Pfam" id="PF02452">
    <property type="entry name" value="PemK_toxin"/>
    <property type="match status" value="1"/>
</dbReference>
<reference evidence="3" key="1">
    <citation type="submission" date="2020-05" db="EMBL/GenBank/DDBJ databases">
        <authorList>
            <person name="Zhu T."/>
            <person name="Keshari N."/>
            <person name="Lu X."/>
        </authorList>
    </citation>
    <scope>NUCLEOTIDE SEQUENCE</scope>
    <source>
        <strain evidence="3">NK1-12</strain>
    </source>
</reference>
<dbReference type="SUPFAM" id="SSF50118">
    <property type="entry name" value="Cell growth inhibitor/plasmid maintenance toxic component"/>
    <property type="match status" value="1"/>
</dbReference>
<protein>
    <submittedName>
        <fullName evidence="3">Type II toxin-antitoxin system PemK/MazF family toxin</fullName>
    </submittedName>
</protein>
<dbReference type="AlphaFoldDB" id="A0AA97AI65"/>
<gene>
    <name evidence="3" type="ORF">HJG54_12020</name>
</gene>
<comment type="similarity">
    <text evidence="1">Belongs to the PemK/MazF family.</text>
</comment>
<evidence type="ECO:0000256" key="1">
    <source>
        <dbReference type="ARBA" id="ARBA00007521"/>
    </source>
</evidence>
<dbReference type="GO" id="GO:0016075">
    <property type="term" value="P:rRNA catabolic process"/>
    <property type="evidence" value="ECO:0007669"/>
    <property type="project" value="TreeGrafter"/>
</dbReference>
<dbReference type="Gene3D" id="2.30.30.110">
    <property type="match status" value="1"/>
</dbReference>
<dbReference type="GO" id="GO:0006402">
    <property type="term" value="P:mRNA catabolic process"/>
    <property type="evidence" value="ECO:0007669"/>
    <property type="project" value="TreeGrafter"/>
</dbReference>
<dbReference type="GO" id="GO:0003677">
    <property type="term" value="F:DNA binding"/>
    <property type="evidence" value="ECO:0007669"/>
    <property type="project" value="InterPro"/>
</dbReference>
<evidence type="ECO:0000256" key="2">
    <source>
        <dbReference type="ARBA" id="ARBA00022649"/>
    </source>
</evidence>
<dbReference type="InterPro" id="IPR003477">
    <property type="entry name" value="PemK-like"/>
</dbReference>